<evidence type="ECO:0000256" key="4">
    <source>
        <dbReference type="ARBA" id="ARBA00022723"/>
    </source>
</evidence>
<comment type="similarity">
    <text evidence="2">Belongs to the metallo-dependent hydrolases superfamily. Adenosine and AMP deaminases family.</text>
</comment>
<comment type="cofactor">
    <cofactor evidence="1">
        <name>Zn(2+)</name>
        <dbReference type="ChEBI" id="CHEBI:29105"/>
    </cofactor>
</comment>
<evidence type="ECO:0000313" key="8">
    <source>
        <dbReference type="EMBL" id="GLI55553.1"/>
    </source>
</evidence>
<keyword evidence="6" id="KW-0862">Zinc</keyword>
<dbReference type="GO" id="GO:0005829">
    <property type="term" value="C:cytosol"/>
    <property type="evidence" value="ECO:0007669"/>
    <property type="project" value="TreeGrafter"/>
</dbReference>
<comment type="caution">
    <text evidence="8">The sequence shown here is derived from an EMBL/GenBank/DDBJ whole genome shotgun (WGS) entry which is preliminary data.</text>
</comment>
<dbReference type="Pfam" id="PF00962">
    <property type="entry name" value="A_deaminase"/>
    <property type="match status" value="1"/>
</dbReference>
<dbReference type="NCBIfam" id="TIGR01430">
    <property type="entry name" value="aden_deam"/>
    <property type="match status" value="1"/>
</dbReference>
<protein>
    <recommendedName>
        <fullName evidence="3">adenosine deaminase</fullName>
        <ecNumber evidence="3">3.5.4.4</ecNumber>
    </recommendedName>
</protein>
<dbReference type="GO" id="GO:0004000">
    <property type="term" value="F:adenosine deaminase activity"/>
    <property type="evidence" value="ECO:0007669"/>
    <property type="project" value="TreeGrafter"/>
</dbReference>
<organism evidence="8 9">
    <name type="scientific">Propionigenium maris DSM 9537</name>
    <dbReference type="NCBI Taxonomy" id="1123000"/>
    <lineage>
        <taxon>Bacteria</taxon>
        <taxon>Fusobacteriati</taxon>
        <taxon>Fusobacteriota</taxon>
        <taxon>Fusobacteriia</taxon>
        <taxon>Fusobacteriales</taxon>
        <taxon>Fusobacteriaceae</taxon>
        <taxon>Propionigenium</taxon>
    </lineage>
</organism>
<dbReference type="PANTHER" id="PTHR11409:SF43">
    <property type="entry name" value="ADENOSINE DEAMINASE"/>
    <property type="match status" value="1"/>
</dbReference>
<gene>
    <name evidence="8" type="primary">add</name>
    <name evidence="8" type="ORF">PM10SUCC1_10670</name>
</gene>
<proteinExistence type="inferred from homology"/>
<dbReference type="EMBL" id="BSDY01000004">
    <property type="protein sequence ID" value="GLI55553.1"/>
    <property type="molecule type" value="Genomic_DNA"/>
</dbReference>
<evidence type="ECO:0000256" key="3">
    <source>
        <dbReference type="ARBA" id="ARBA00012784"/>
    </source>
</evidence>
<evidence type="ECO:0000256" key="2">
    <source>
        <dbReference type="ARBA" id="ARBA00006676"/>
    </source>
</evidence>
<evidence type="ECO:0000259" key="7">
    <source>
        <dbReference type="Pfam" id="PF00962"/>
    </source>
</evidence>
<keyword evidence="9" id="KW-1185">Reference proteome</keyword>
<dbReference type="SUPFAM" id="SSF51556">
    <property type="entry name" value="Metallo-dependent hydrolases"/>
    <property type="match status" value="1"/>
</dbReference>
<reference evidence="8" key="1">
    <citation type="submission" date="2022-12" db="EMBL/GenBank/DDBJ databases">
        <title>Reference genome sequencing for broad-spectrum identification of bacterial and archaeal isolates by mass spectrometry.</title>
        <authorList>
            <person name="Sekiguchi Y."/>
            <person name="Tourlousse D.M."/>
        </authorList>
    </citation>
    <scope>NUCLEOTIDE SEQUENCE</scope>
    <source>
        <strain evidence="8">10succ1</strain>
    </source>
</reference>
<dbReference type="InterPro" id="IPR032466">
    <property type="entry name" value="Metal_Hydrolase"/>
</dbReference>
<dbReference type="PANTHER" id="PTHR11409">
    <property type="entry name" value="ADENOSINE DEAMINASE"/>
    <property type="match status" value="1"/>
</dbReference>
<dbReference type="GO" id="GO:0046872">
    <property type="term" value="F:metal ion binding"/>
    <property type="evidence" value="ECO:0007669"/>
    <property type="project" value="UniProtKB-KW"/>
</dbReference>
<sequence length="328" mass="37837">MKCKKAELHLHLDGSLRPESVIDIAKLENIEIPTYDIDEIVEYLRVDRENKDLVEYLRKFDIPCKVMQSKYSLERTAYELAEDLAREGYIYAEVRFAPHLHIKGGLKLEEVVEAALEGFGRAMERYDIRCNLLLCILRHRPTESGRDVLDLAKKYSKRGVVGIDLAGDEKGYPASLFEETFRDAKEAGIPFTIHAGEALGAESVWEAIRLGASRIGHGIRSYEDRELMEYLRDNEIYLECCPISNYQTKALEDFKSYPLKSYLDYGLKVCLNTDNKTVSNTNYNKEIEFLEDYTPLTEEDICRMSENAIRGAFISNEEKERLLKKLYI</sequence>
<evidence type="ECO:0000256" key="5">
    <source>
        <dbReference type="ARBA" id="ARBA00022801"/>
    </source>
</evidence>
<name>A0A9W6GHZ9_9FUSO</name>
<dbReference type="InterPro" id="IPR006330">
    <property type="entry name" value="Ado/ade_deaminase"/>
</dbReference>
<dbReference type="RefSeq" id="WP_281834107.1">
    <property type="nucleotide sequence ID" value="NZ_BSDY01000004.1"/>
</dbReference>
<dbReference type="CDD" id="cd01320">
    <property type="entry name" value="ADA"/>
    <property type="match status" value="1"/>
</dbReference>
<dbReference type="Gene3D" id="3.20.20.140">
    <property type="entry name" value="Metal-dependent hydrolases"/>
    <property type="match status" value="1"/>
</dbReference>
<evidence type="ECO:0000256" key="1">
    <source>
        <dbReference type="ARBA" id="ARBA00001947"/>
    </source>
</evidence>
<evidence type="ECO:0000313" key="9">
    <source>
        <dbReference type="Proteomes" id="UP001144471"/>
    </source>
</evidence>
<keyword evidence="5" id="KW-0378">Hydrolase</keyword>
<dbReference type="GO" id="GO:0043103">
    <property type="term" value="P:hypoxanthine salvage"/>
    <property type="evidence" value="ECO:0007669"/>
    <property type="project" value="TreeGrafter"/>
</dbReference>
<accession>A0A9W6GHZ9</accession>
<feature type="domain" description="Adenosine deaminase" evidence="7">
    <location>
        <begin position="5"/>
        <end position="326"/>
    </location>
</feature>
<dbReference type="AlphaFoldDB" id="A0A9W6GHZ9"/>
<dbReference type="InterPro" id="IPR001365">
    <property type="entry name" value="A_deaminase_dom"/>
</dbReference>
<keyword evidence="4" id="KW-0479">Metal-binding</keyword>
<dbReference type="Proteomes" id="UP001144471">
    <property type="component" value="Unassembled WGS sequence"/>
</dbReference>
<evidence type="ECO:0000256" key="6">
    <source>
        <dbReference type="ARBA" id="ARBA00022833"/>
    </source>
</evidence>
<dbReference type="GO" id="GO:0046103">
    <property type="term" value="P:inosine biosynthetic process"/>
    <property type="evidence" value="ECO:0007669"/>
    <property type="project" value="TreeGrafter"/>
</dbReference>
<dbReference type="EC" id="3.5.4.4" evidence="3"/>
<dbReference type="GO" id="GO:0006154">
    <property type="term" value="P:adenosine catabolic process"/>
    <property type="evidence" value="ECO:0007669"/>
    <property type="project" value="TreeGrafter"/>
</dbReference>